<evidence type="ECO:0000256" key="10">
    <source>
        <dbReference type="ARBA" id="ARBA00023159"/>
    </source>
</evidence>
<evidence type="ECO:0000256" key="5">
    <source>
        <dbReference type="ARBA" id="ARBA00022490"/>
    </source>
</evidence>
<keyword evidence="11" id="KW-0804">Transcription</keyword>
<dbReference type="Gene3D" id="1.25.10.10">
    <property type="entry name" value="Leucine-rich Repeat Variant"/>
    <property type="match status" value="1"/>
</dbReference>
<keyword evidence="7" id="KW-0810">Translation regulation</keyword>
<evidence type="ECO:0000256" key="13">
    <source>
        <dbReference type="ARBA" id="ARBA00030283"/>
    </source>
</evidence>
<dbReference type="GO" id="GO:0006402">
    <property type="term" value="P:mRNA catabolic process"/>
    <property type="evidence" value="ECO:0007669"/>
    <property type="project" value="InterPro"/>
</dbReference>
<dbReference type="AlphaFoldDB" id="A0AAV7K4L2"/>
<organism evidence="14 15">
    <name type="scientific">Oopsacas minuta</name>
    <dbReference type="NCBI Taxonomy" id="111878"/>
    <lineage>
        <taxon>Eukaryota</taxon>
        <taxon>Metazoa</taxon>
        <taxon>Porifera</taxon>
        <taxon>Hexactinellida</taxon>
        <taxon>Hexasterophora</taxon>
        <taxon>Lyssacinosida</taxon>
        <taxon>Leucopsacidae</taxon>
        <taxon>Oopsacas</taxon>
    </lineage>
</organism>
<keyword evidence="9" id="KW-0943">RNA-mediated gene silencing</keyword>
<keyword evidence="6" id="KW-0678">Repressor</keyword>
<accession>A0AAV7K4L2</accession>
<dbReference type="EMBL" id="JAKMXF010000155">
    <property type="protein sequence ID" value="KAI6656118.1"/>
    <property type="molecule type" value="Genomic_DNA"/>
</dbReference>
<evidence type="ECO:0000256" key="2">
    <source>
        <dbReference type="ARBA" id="ARBA00004201"/>
    </source>
</evidence>
<evidence type="ECO:0000256" key="9">
    <source>
        <dbReference type="ARBA" id="ARBA00023158"/>
    </source>
</evidence>
<keyword evidence="10" id="KW-0010">Activator</keyword>
<dbReference type="InterPro" id="IPR007216">
    <property type="entry name" value="CNOT9"/>
</dbReference>
<evidence type="ECO:0000256" key="3">
    <source>
        <dbReference type="ARBA" id="ARBA00006385"/>
    </source>
</evidence>
<dbReference type="Proteomes" id="UP001165289">
    <property type="component" value="Unassembled WGS sequence"/>
</dbReference>
<evidence type="ECO:0000313" key="15">
    <source>
        <dbReference type="Proteomes" id="UP001165289"/>
    </source>
</evidence>
<dbReference type="GO" id="GO:0005829">
    <property type="term" value="C:cytosol"/>
    <property type="evidence" value="ECO:0007669"/>
    <property type="project" value="UniProtKB-ARBA"/>
</dbReference>
<comment type="caution">
    <text evidence="14">The sequence shown here is derived from an EMBL/GenBank/DDBJ whole genome shotgun (WGS) entry which is preliminary data.</text>
</comment>
<evidence type="ECO:0000313" key="14">
    <source>
        <dbReference type="EMBL" id="KAI6656118.1"/>
    </source>
</evidence>
<evidence type="ECO:0000256" key="6">
    <source>
        <dbReference type="ARBA" id="ARBA00022491"/>
    </source>
</evidence>
<name>A0AAV7K4L2_9METZ</name>
<dbReference type="PANTHER" id="PTHR12262">
    <property type="entry name" value="CCR4-NOT TRANSCRIPTION COMPLEX SUBUNIT 9"/>
    <property type="match status" value="1"/>
</dbReference>
<evidence type="ECO:0000256" key="7">
    <source>
        <dbReference type="ARBA" id="ARBA00022845"/>
    </source>
</evidence>
<dbReference type="FunFam" id="1.25.10.10:FF:000037">
    <property type="entry name" value="CCR4-NOT transcription complex subunit 9"/>
    <property type="match status" value="1"/>
</dbReference>
<protein>
    <recommendedName>
        <fullName evidence="4">CCR4-NOT transcription complex subunit 9</fullName>
    </recommendedName>
    <alternativeName>
        <fullName evidence="13">Cell differentiation protein RQCD1 homolog</fullName>
    </alternativeName>
</protein>
<dbReference type="GO" id="GO:0006417">
    <property type="term" value="P:regulation of translation"/>
    <property type="evidence" value="ECO:0007669"/>
    <property type="project" value="UniProtKB-KW"/>
</dbReference>
<reference evidence="14 15" key="1">
    <citation type="journal article" date="2023" name="BMC Biol.">
        <title>The compact genome of the sponge Oopsacas minuta (Hexactinellida) is lacking key metazoan core genes.</title>
        <authorList>
            <person name="Santini S."/>
            <person name="Schenkelaars Q."/>
            <person name="Jourda C."/>
            <person name="Duchesne M."/>
            <person name="Belahbib H."/>
            <person name="Rocher C."/>
            <person name="Selva M."/>
            <person name="Riesgo A."/>
            <person name="Vervoort M."/>
            <person name="Leys S.P."/>
            <person name="Kodjabachian L."/>
            <person name="Le Bivic A."/>
            <person name="Borchiellini C."/>
            <person name="Claverie J.M."/>
            <person name="Renard E."/>
        </authorList>
    </citation>
    <scope>NUCLEOTIDE SEQUENCE [LARGE SCALE GENOMIC DNA]</scope>
    <source>
        <strain evidence="14">SPO-2</strain>
    </source>
</reference>
<evidence type="ECO:0000256" key="12">
    <source>
        <dbReference type="ARBA" id="ARBA00023242"/>
    </source>
</evidence>
<keyword evidence="5" id="KW-0963">Cytoplasm</keyword>
<dbReference type="GO" id="GO:0000932">
    <property type="term" value="C:P-body"/>
    <property type="evidence" value="ECO:0007669"/>
    <property type="project" value="UniProtKB-SubCell"/>
</dbReference>
<dbReference type="SUPFAM" id="SSF48371">
    <property type="entry name" value="ARM repeat"/>
    <property type="match status" value="1"/>
</dbReference>
<evidence type="ECO:0000256" key="8">
    <source>
        <dbReference type="ARBA" id="ARBA00023015"/>
    </source>
</evidence>
<keyword evidence="8" id="KW-0805">Transcription regulation</keyword>
<proteinExistence type="inferred from homology"/>
<sequence length="414" mass="45930">MQHPSPVPPINSSNISCSDTMRAYHSTTYSQPSFNMGAGPLTSSITHFTNPSLIPLGLPSFSSTQISPISSHDISTSVLNGNNISSLNSPLPALGTQSQVNSLNHPMQQTTIAPISGSRNILTGCYDKENVYQLILELTHPDTRERALYELCKKREDVPDLAPMLWHSFGTIAALLQEIIMIYPLINPPTLTNQQSNRVCNALALLQCVASHAETRTPFLDAQIPMFLYPFLNTSSRTRPYEYLRLTSLGVVGALVKIDEQEVIQFLLSTEIIPLCLRIMENGSDLSKTVATFILQKILQDATGLTYICHTCERFLHVSHTLNQMIQSMAKEVNSTNSRLLKHVIRCYLRLADDPRAREALKQHLPDNLKDNTFALVLRDDQSTHSCLGQLLQTVQQNNLTSLDGGIPPLLMPT</sequence>
<keyword evidence="15" id="KW-1185">Reference proteome</keyword>
<evidence type="ECO:0000256" key="1">
    <source>
        <dbReference type="ARBA" id="ARBA00004123"/>
    </source>
</evidence>
<dbReference type="InterPro" id="IPR011989">
    <property type="entry name" value="ARM-like"/>
</dbReference>
<comment type="similarity">
    <text evidence="3">Belongs to the CNOT9 family.</text>
</comment>
<dbReference type="GO" id="GO:0030014">
    <property type="term" value="C:CCR4-NOT complex"/>
    <property type="evidence" value="ECO:0007669"/>
    <property type="project" value="InterPro"/>
</dbReference>
<comment type="subcellular location">
    <subcellularLocation>
        <location evidence="2">Cytoplasm</location>
        <location evidence="2">P-body</location>
    </subcellularLocation>
    <subcellularLocation>
        <location evidence="1">Nucleus</location>
    </subcellularLocation>
</comment>
<dbReference type="InterPro" id="IPR016024">
    <property type="entry name" value="ARM-type_fold"/>
</dbReference>
<dbReference type="GO" id="GO:0031047">
    <property type="term" value="P:regulatory ncRNA-mediated gene silencing"/>
    <property type="evidence" value="ECO:0007669"/>
    <property type="project" value="UniProtKB-KW"/>
</dbReference>
<dbReference type="Pfam" id="PF04078">
    <property type="entry name" value="Rcd1"/>
    <property type="match status" value="1"/>
</dbReference>
<evidence type="ECO:0000256" key="11">
    <source>
        <dbReference type="ARBA" id="ARBA00023163"/>
    </source>
</evidence>
<dbReference type="GO" id="GO:0005634">
    <property type="term" value="C:nucleus"/>
    <property type="evidence" value="ECO:0007669"/>
    <property type="project" value="UniProtKB-SubCell"/>
</dbReference>
<gene>
    <name evidence="14" type="ORF">LOD99_1451</name>
</gene>
<keyword evidence="12" id="KW-0539">Nucleus</keyword>
<evidence type="ECO:0000256" key="4">
    <source>
        <dbReference type="ARBA" id="ARBA00014171"/>
    </source>
</evidence>